<gene>
    <name evidence="10" type="ORF">N7380_10840</name>
</gene>
<proteinExistence type="predicted"/>
<evidence type="ECO:0000256" key="5">
    <source>
        <dbReference type="ARBA" id="ARBA00022692"/>
    </source>
</evidence>
<keyword evidence="7" id="KW-1133">Transmembrane helix</keyword>
<dbReference type="Gene3D" id="2.30.30.830">
    <property type="match status" value="1"/>
</dbReference>
<dbReference type="RefSeq" id="WP_230015846.1">
    <property type="nucleotide sequence ID" value="NZ_JAODZF010000006.1"/>
</dbReference>
<reference evidence="10" key="1">
    <citation type="submission" date="2022-09" db="EMBL/GenBank/DDBJ databases">
        <title>Intensive care unit water sources are persistently colonized with multi-drug resistant bacteria and are the site of extensive horizontal gene transfer of antibiotic resistance genes.</title>
        <authorList>
            <person name="Diorio-Toth L."/>
        </authorList>
    </citation>
    <scope>NUCLEOTIDE SEQUENCE</scope>
    <source>
        <strain evidence="10">GD04146</strain>
    </source>
</reference>
<evidence type="ECO:0000256" key="2">
    <source>
        <dbReference type="ARBA" id="ARBA00022448"/>
    </source>
</evidence>
<keyword evidence="8" id="KW-0472">Membrane</keyword>
<evidence type="ECO:0000256" key="8">
    <source>
        <dbReference type="ARBA" id="ARBA00023136"/>
    </source>
</evidence>
<keyword evidence="4" id="KW-0997">Cell inner membrane</keyword>
<evidence type="ECO:0000313" key="10">
    <source>
        <dbReference type="EMBL" id="MDH0142817.1"/>
    </source>
</evidence>
<dbReference type="AlphaFoldDB" id="A0AB73HYF2"/>
<evidence type="ECO:0000256" key="4">
    <source>
        <dbReference type="ARBA" id="ARBA00022519"/>
    </source>
</evidence>
<sequence>MLIIIGSAQQYHQFRALMVKQDAILTPATASPAPQAINQDRIAKLFGIHAAQSASPPQTTNLQLKLLGSFVNVTPEISAALIQAKGKLARRLIVGQYVVTGVHLAAVSADHVLLERNGATERLFSPRIVESAAADDRAAYRASYAPLNTYHLGKLTGISSEQARQKNQLLRKLIKHHYTNEKVQFSFTAYSRHDLLAST</sequence>
<dbReference type="GO" id="GO:0015031">
    <property type="term" value="P:protein transport"/>
    <property type="evidence" value="ECO:0007669"/>
    <property type="project" value="UniProtKB-KW"/>
</dbReference>
<dbReference type="Proteomes" id="UP001158058">
    <property type="component" value="Unassembled WGS sequence"/>
</dbReference>
<organism evidence="10 11">
    <name type="scientific">Aquipseudomonas alcaligenes</name>
    <name type="common">Pseudomonas alcaligenes</name>
    <dbReference type="NCBI Taxonomy" id="43263"/>
    <lineage>
        <taxon>Bacteria</taxon>
        <taxon>Pseudomonadati</taxon>
        <taxon>Pseudomonadota</taxon>
        <taxon>Gammaproteobacteria</taxon>
        <taxon>Pseudomonadales</taxon>
        <taxon>Pseudomonadaceae</taxon>
        <taxon>Aquipseudomonas</taxon>
    </lineage>
</organism>
<dbReference type="InterPro" id="IPR024961">
    <property type="entry name" value="T2SS_GspC_N"/>
</dbReference>
<keyword evidence="5" id="KW-0812">Transmembrane</keyword>
<dbReference type="GO" id="GO:0005886">
    <property type="term" value="C:plasma membrane"/>
    <property type="evidence" value="ECO:0007669"/>
    <property type="project" value="UniProtKB-SubCell"/>
</dbReference>
<evidence type="ECO:0000256" key="7">
    <source>
        <dbReference type="ARBA" id="ARBA00022989"/>
    </source>
</evidence>
<dbReference type="EMBL" id="JAODZF010000006">
    <property type="protein sequence ID" value="MDH0142817.1"/>
    <property type="molecule type" value="Genomic_DNA"/>
</dbReference>
<accession>A0AB73HYF2</accession>
<keyword evidence="2" id="KW-0813">Transport</keyword>
<evidence type="ECO:0000259" key="9">
    <source>
        <dbReference type="Pfam" id="PF11356"/>
    </source>
</evidence>
<evidence type="ECO:0000256" key="1">
    <source>
        <dbReference type="ARBA" id="ARBA00004533"/>
    </source>
</evidence>
<protein>
    <recommendedName>
        <fullName evidence="9">Type II secretion system protein GspC N-terminal domain-containing protein</fullName>
    </recommendedName>
</protein>
<evidence type="ECO:0000256" key="6">
    <source>
        <dbReference type="ARBA" id="ARBA00022927"/>
    </source>
</evidence>
<feature type="domain" description="Type II secretion system protein GspC N-terminal" evidence="9">
    <location>
        <begin position="32"/>
        <end position="124"/>
    </location>
</feature>
<evidence type="ECO:0000313" key="11">
    <source>
        <dbReference type="Proteomes" id="UP001158058"/>
    </source>
</evidence>
<comment type="caution">
    <text evidence="10">The sequence shown here is derived from an EMBL/GenBank/DDBJ whole genome shotgun (WGS) entry which is preliminary data.</text>
</comment>
<evidence type="ECO:0000256" key="3">
    <source>
        <dbReference type="ARBA" id="ARBA00022475"/>
    </source>
</evidence>
<dbReference type="Pfam" id="PF11356">
    <property type="entry name" value="T2SSC"/>
    <property type="match status" value="1"/>
</dbReference>
<name>A0AB73HYF2_AQUAC</name>
<keyword evidence="3" id="KW-1003">Cell membrane</keyword>
<comment type="subcellular location">
    <subcellularLocation>
        <location evidence="1">Cell inner membrane</location>
    </subcellularLocation>
</comment>
<keyword evidence="6" id="KW-0653">Protein transport</keyword>